<feature type="chain" id="PRO_5019123416" evidence="1">
    <location>
        <begin position="20"/>
        <end position="98"/>
    </location>
</feature>
<dbReference type="AlphaFoldDB" id="A0A409YG98"/>
<dbReference type="Proteomes" id="UP000284842">
    <property type="component" value="Unassembled WGS sequence"/>
</dbReference>
<dbReference type="EMBL" id="NHTK01001193">
    <property type="protein sequence ID" value="PPR02046.1"/>
    <property type="molecule type" value="Genomic_DNA"/>
</dbReference>
<keyword evidence="3" id="KW-1185">Reference proteome</keyword>
<accession>A0A409YG98</accession>
<dbReference type="InParanoid" id="A0A409YG98"/>
<feature type="signal peptide" evidence="1">
    <location>
        <begin position="1"/>
        <end position="19"/>
    </location>
</feature>
<evidence type="ECO:0000256" key="1">
    <source>
        <dbReference type="SAM" id="SignalP"/>
    </source>
</evidence>
<evidence type="ECO:0000313" key="3">
    <source>
        <dbReference type="Proteomes" id="UP000284842"/>
    </source>
</evidence>
<proteinExistence type="predicted"/>
<name>A0A409YG98_9AGAR</name>
<gene>
    <name evidence="2" type="ORF">CVT24_011206</name>
</gene>
<organism evidence="2 3">
    <name type="scientific">Panaeolus cyanescens</name>
    <dbReference type="NCBI Taxonomy" id="181874"/>
    <lineage>
        <taxon>Eukaryota</taxon>
        <taxon>Fungi</taxon>
        <taxon>Dikarya</taxon>
        <taxon>Basidiomycota</taxon>
        <taxon>Agaricomycotina</taxon>
        <taxon>Agaricomycetes</taxon>
        <taxon>Agaricomycetidae</taxon>
        <taxon>Agaricales</taxon>
        <taxon>Agaricineae</taxon>
        <taxon>Galeropsidaceae</taxon>
        <taxon>Panaeolus</taxon>
    </lineage>
</organism>
<evidence type="ECO:0000313" key="2">
    <source>
        <dbReference type="EMBL" id="PPR02046.1"/>
    </source>
</evidence>
<reference evidence="2 3" key="1">
    <citation type="journal article" date="2018" name="Evol. Lett.">
        <title>Horizontal gene cluster transfer increased hallucinogenic mushroom diversity.</title>
        <authorList>
            <person name="Reynolds H.T."/>
            <person name="Vijayakumar V."/>
            <person name="Gluck-Thaler E."/>
            <person name="Korotkin H.B."/>
            <person name="Matheny P.B."/>
            <person name="Slot J.C."/>
        </authorList>
    </citation>
    <scope>NUCLEOTIDE SEQUENCE [LARGE SCALE GENOMIC DNA]</scope>
    <source>
        <strain evidence="2 3">2629</strain>
    </source>
</reference>
<sequence>MLVPYLYLVTLASSLMVHALPQIGDPIPPPGLYCCPPYGPQGLPLNRQQVGPFAIFCYYSEGTDLGCFYNPGTGAGGSMGIGCPTQAPANPHPPTCPI</sequence>
<comment type="caution">
    <text evidence="2">The sequence shown here is derived from an EMBL/GenBank/DDBJ whole genome shotgun (WGS) entry which is preliminary data.</text>
</comment>
<dbReference type="OrthoDB" id="2964894at2759"/>
<keyword evidence="1" id="KW-0732">Signal</keyword>
<protein>
    <submittedName>
        <fullName evidence="2">Uncharacterized protein</fullName>
    </submittedName>
</protein>